<keyword evidence="7" id="KW-0460">Magnesium</keyword>
<evidence type="ECO:0000313" key="9">
    <source>
        <dbReference type="EMBL" id="GAA0660534.1"/>
    </source>
</evidence>
<evidence type="ECO:0000259" key="8">
    <source>
        <dbReference type="Pfam" id="PF18765"/>
    </source>
</evidence>
<name>A0ABP3SRN2_9SPHN</name>
<protein>
    <recommendedName>
        <fullName evidence="8">Polymerase beta nucleotidyltransferase domain-containing protein</fullName>
    </recommendedName>
</protein>
<reference evidence="10" key="1">
    <citation type="journal article" date="2019" name="Int. J. Syst. Evol. Microbiol.">
        <title>The Global Catalogue of Microorganisms (GCM) 10K type strain sequencing project: providing services to taxonomists for standard genome sequencing and annotation.</title>
        <authorList>
            <consortium name="The Broad Institute Genomics Platform"/>
            <consortium name="The Broad Institute Genome Sequencing Center for Infectious Disease"/>
            <person name="Wu L."/>
            <person name="Ma J."/>
        </authorList>
    </citation>
    <scope>NUCLEOTIDE SEQUENCE [LARGE SCALE GENOMIC DNA]</scope>
    <source>
        <strain evidence="10">JCM 14603</strain>
    </source>
</reference>
<keyword evidence="3" id="KW-0548">Nucleotidyltransferase</keyword>
<comment type="caution">
    <text evidence="9">The sequence shown here is derived from an EMBL/GenBank/DDBJ whole genome shotgun (WGS) entry which is preliminary data.</text>
</comment>
<dbReference type="EMBL" id="BAAAES010000004">
    <property type="protein sequence ID" value="GAA0660534.1"/>
    <property type="molecule type" value="Genomic_DNA"/>
</dbReference>
<comment type="cofactor">
    <cofactor evidence="1">
        <name>Mg(2+)</name>
        <dbReference type="ChEBI" id="CHEBI:18420"/>
    </cofactor>
</comment>
<keyword evidence="6" id="KW-0067">ATP-binding</keyword>
<evidence type="ECO:0000256" key="3">
    <source>
        <dbReference type="ARBA" id="ARBA00022695"/>
    </source>
</evidence>
<dbReference type="InterPro" id="IPR041633">
    <property type="entry name" value="Polbeta"/>
</dbReference>
<dbReference type="InterPro" id="IPR052038">
    <property type="entry name" value="Type-VII_TA_antitoxin"/>
</dbReference>
<evidence type="ECO:0000256" key="1">
    <source>
        <dbReference type="ARBA" id="ARBA00001946"/>
    </source>
</evidence>
<evidence type="ECO:0000256" key="2">
    <source>
        <dbReference type="ARBA" id="ARBA00022679"/>
    </source>
</evidence>
<dbReference type="PANTHER" id="PTHR33571">
    <property type="entry name" value="SSL8005 PROTEIN"/>
    <property type="match status" value="1"/>
</dbReference>
<dbReference type="Pfam" id="PF18765">
    <property type="entry name" value="Polbeta"/>
    <property type="match status" value="1"/>
</dbReference>
<dbReference type="Proteomes" id="UP001500238">
    <property type="component" value="Unassembled WGS sequence"/>
</dbReference>
<dbReference type="Gene3D" id="3.30.460.10">
    <property type="entry name" value="Beta Polymerase, domain 2"/>
    <property type="match status" value="1"/>
</dbReference>
<evidence type="ECO:0000256" key="7">
    <source>
        <dbReference type="ARBA" id="ARBA00022842"/>
    </source>
</evidence>
<accession>A0ABP3SRN2</accession>
<evidence type="ECO:0000313" key="10">
    <source>
        <dbReference type="Proteomes" id="UP001500238"/>
    </source>
</evidence>
<keyword evidence="10" id="KW-1185">Reference proteome</keyword>
<keyword evidence="2" id="KW-0808">Transferase</keyword>
<organism evidence="9 10">
    <name type="scientific">Sphingomonas insulae</name>
    <dbReference type="NCBI Taxonomy" id="424800"/>
    <lineage>
        <taxon>Bacteria</taxon>
        <taxon>Pseudomonadati</taxon>
        <taxon>Pseudomonadota</taxon>
        <taxon>Alphaproteobacteria</taxon>
        <taxon>Sphingomonadales</taxon>
        <taxon>Sphingomonadaceae</taxon>
        <taxon>Sphingomonas</taxon>
    </lineage>
</organism>
<dbReference type="SUPFAM" id="SSF81301">
    <property type="entry name" value="Nucleotidyltransferase"/>
    <property type="match status" value="1"/>
</dbReference>
<dbReference type="InterPro" id="IPR043519">
    <property type="entry name" value="NT_sf"/>
</dbReference>
<proteinExistence type="predicted"/>
<keyword evidence="5" id="KW-0547">Nucleotide-binding</keyword>
<evidence type="ECO:0000256" key="4">
    <source>
        <dbReference type="ARBA" id="ARBA00022723"/>
    </source>
</evidence>
<evidence type="ECO:0000256" key="5">
    <source>
        <dbReference type="ARBA" id="ARBA00022741"/>
    </source>
</evidence>
<dbReference type="CDD" id="cd05403">
    <property type="entry name" value="NT_KNTase_like"/>
    <property type="match status" value="1"/>
</dbReference>
<gene>
    <name evidence="9" type="ORF">GCM10009102_06440</name>
</gene>
<sequence length="101" mass="11229">MTKAEALARLRAREADLRALGIDRLSLFGSTARGEDRSDSDVDLAAVMNYDRVETLGPFGFFGIEDRIGEMLGGVKVDLVTEPARRSRLQAQIDRDRVDVF</sequence>
<dbReference type="PANTHER" id="PTHR33571:SF12">
    <property type="entry name" value="BSL3053 PROTEIN"/>
    <property type="match status" value="1"/>
</dbReference>
<dbReference type="RefSeq" id="WP_163958057.1">
    <property type="nucleotide sequence ID" value="NZ_BAAAES010000004.1"/>
</dbReference>
<feature type="domain" description="Polymerase beta nucleotidyltransferase" evidence="8">
    <location>
        <begin position="22"/>
        <end position="95"/>
    </location>
</feature>
<evidence type="ECO:0000256" key="6">
    <source>
        <dbReference type="ARBA" id="ARBA00022840"/>
    </source>
</evidence>
<keyword evidence="4" id="KW-0479">Metal-binding</keyword>